<evidence type="ECO:0008006" key="4">
    <source>
        <dbReference type="Google" id="ProtNLM"/>
    </source>
</evidence>
<dbReference type="KEGG" id="gms:SOIL9_52850"/>
<accession>A0A6P2CTZ3</accession>
<sequence>MIRLAAAHPDWVLGYQDECWWSRLALPAMHAWAPENHPRRLVEPTVPKGDTDPNALSCYGLLRADTGQMMLRFCDGRPVSATTEAFLGWVCEALAAEGKRVFALVWDNAAWHASGRVRRWIAAHNRRVRRAGVGCRIRVCGWPRDVAHSDRGGNDRGEQRDRVHGDERARAPAHRVVVLSILLYALLGRLAGLAARGLLPWHPAHTQTTAAAALPDDLTGGAA</sequence>
<feature type="region of interest" description="Disordered" evidence="1">
    <location>
        <begin position="148"/>
        <end position="167"/>
    </location>
</feature>
<evidence type="ECO:0000313" key="3">
    <source>
        <dbReference type="Proteomes" id="UP000464178"/>
    </source>
</evidence>
<protein>
    <recommendedName>
        <fullName evidence="4">Tc1-like transposase DDE domain-containing protein</fullName>
    </recommendedName>
</protein>
<evidence type="ECO:0000313" key="2">
    <source>
        <dbReference type="EMBL" id="VTR92429.1"/>
    </source>
</evidence>
<proteinExistence type="predicted"/>
<dbReference type="EMBL" id="LR593886">
    <property type="protein sequence ID" value="VTR92429.1"/>
    <property type="molecule type" value="Genomic_DNA"/>
</dbReference>
<keyword evidence="3" id="KW-1185">Reference proteome</keyword>
<dbReference type="Gene3D" id="3.30.420.10">
    <property type="entry name" value="Ribonuclease H-like superfamily/Ribonuclease H"/>
    <property type="match status" value="1"/>
</dbReference>
<dbReference type="AlphaFoldDB" id="A0A6P2CTZ3"/>
<name>A0A6P2CTZ3_9BACT</name>
<gene>
    <name evidence="2" type="ORF">SOIL9_52850</name>
</gene>
<dbReference type="GO" id="GO:0003676">
    <property type="term" value="F:nucleic acid binding"/>
    <property type="evidence" value="ECO:0007669"/>
    <property type="project" value="InterPro"/>
</dbReference>
<organism evidence="2 3">
    <name type="scientific">Gemmata massiliana</name>
    <dbReference type="NCBI Taxonomy" id="1210884"/>
    <lineage>
        <taxon>Bacteria</taxon>
        <taxon>Pseudomonadati</taxon>
        <taxon>Planctomycetota</taxon>
        <taxon>Planctomycetia</taxon>
        <taxon>Gemmatales</taxon>
        <taxon>Gemmataceae</taxon>
        <taxon>Gemmata</taxon>
    </lineage>
</organism>
<evidence type="ECO:0000256" key="1">
    <source>
        <dbReference type="SAM" id="MobiDB-lite"/>
    </source>
</evidence>
<dbReference type="InterPro" id="IPR036397">
    <property type="entry name" value="RNaseH_sf"/>
</dbReference>
<reference evidence="2 3" key="1">
    <citation type="submission" date="2019-05" db="EMBL/GenBank/DDBJ databases">
        <authorList>
            <consortium name="Science for Life Laboratories"/>
        </authorList>
    </citation>
    <scope>NUCLEOTIDE SEQUENCE [LARGE SCALE GENOMIC DNA]</scope>
    <source>
        <strain evidence="2">Soil9</strain>
    </source>
</reference>
<dbReference type="Proteomes" id="UP000464178">
    <property type="component" value="Chromosome"/>
</dbReference>